<keyword evidence="7" id="KW-0325">Glycoprotein</keyword>
<comment type="caution">
    <text evidence="12">The sequence shown here is derived from an EMBL/GenBank/DDBJ whole genome shotgun (WGS) entry which is preliminary data.</text>
</comment>
<evidence type="ECO:0000256" key="11">
    <source>
        <dbReference type="SAM" id="SignalP"/>
    </source>
</evidence>
<dbReference type="SUPFAM" id="SSF51445">
    <property type="entry name" value="(Trans)glycosidases"/>
    <property type="match status" value="1"/>
</dbReference>
<keyword evidence="8" id="KW-0458">Lysosome</keyword>
<feature type="chain" id="PRO_5040433110" description="Heparanase-like protein 2" evidence="11">
    <location>
        <begin position="43"/>
        <end position="538"/>
    </location>
</feature>
<keyword evidence="4 11" id="KW-0732">Signal</keyword>
<dbReference type="Pfam" id="PF03662">
    <property type="entry name" value="Glyco_hydro_79n"/>
    <property type="match status" value="1"/>
</dbReference>
<organism evidence="12 13">
    <name type="scientific">Rhynchospora breviuscula</name>
    <dbReference type="NCBI Taxonomy" id="2022672"/>
    <lineage>
        <taxon>Eukaryota</taxon>
        <taxon>Viridiplantae</taxon>
        <taxon>Streptophyta</taxon>
        <taxon>Embryophyta</taxon>
        <taxon>Tracheophyta</taxon>
        <taxon>Spermatophyta</taxon>
        <taxon>Magnoliopsida</taxon>
        <taxon>Liliopsida</taxon>
        <taxon>Poales</taxon>
        <taxon>Cyperaceae</taxon>
        <taxon>Cyperoideae</taxon>
        <taxon>Rhynchosporeae</taxon>
        <taxon>Rhynchospora</taxon>
    </lineage>
</organism>
<comment type="similarity">
    <text evidence="2">Belongs to the glycosyl hydrolase 79 family.</text>
</comment>
<dbReference type="OrthoDB" id="726732at2759"/>
<dbReference type="GO" id="GO:0005576">
    <property type="term" value="C:extracellular region"/>
    <property type="evidence" value="ECO:0007669"/>
    <property type="project" value="UniProtKB-SubCell"/>
</dbReference>
<evidence type="ECO:0000256" key="3">
    <source>
        <dbReference type="ARBA" id="ARBA00022525"/>
    </source>
</evidence>
<accession>A0A9Q0CPA5</accession>
<evidence type="ECO:0000256" key="4">
    <source>
        <dbReference type="ARBA" id="ARBA00022729"/>
    </source>
</evidence>
<protein>
    <recommendedName>
        <fullName evidence="14">Heparanase-like protein 2</fullName>
    </recommendedName>
</protein>
<comment type="function">
    <text evidence="10">Endoglycosidase which is a cell surface and extracellular matrix-degrading enzyme. Cleaves heparan sulfate proteoglycans (HSPGs) into heparan sulfate side chains and core proteoglycans.</text>
</comment>
<dbReference type="GO" id="GO:0004566">
    <property type="term" value="F:beta-glucuronidase activity"/>
    <property type="evidence" value="ECO:0007669"/>
    <property type="project" value="TreeGrafter"/>
</dbReference>
<evidence type="ECO:0008006" key="14">
    <source>
        <dbReference type="Google" id="ProtNLM"/>
    </source>
</evidence>
<proteinExistence type="inferred from homology"/>
<dbReference type="GO" id="GO:0009505">
    <property type="term" value="C:plant-type cell wall"/>
    <property type="evidence" value="ECO:0007669"/>
    <property type="project" value="TreeGrafter"/>
</dbReference>
<dbReference type="Proteomes" id="UP001151287">
    <property type="component" value="Unassembled WGS sequence"/>
</dbReference>
<evidence type="ECO:0000256" key="7">
    <source>
        <dbReference type="ARBA" id="ARBA00023180"/>
    </source>
</evidence>
<keyword evidence="13" id="KW-1185">Reference proteome</keyword>
<dbReference type="Gene3D" id="3.20.20.80">
    <property type="entry name" value="Glycosidases"/>
    <property type="match status" value="1"/>
</dbReference>
<feature type="signal peptide" evidence="11">
    <location>
        <begin position="1"/>
        <end position="42"/>
    </location>
</feature>
<dbReference type="PANTHER" id="PTHR14363">
    <property type="entry name" value="HEPARANASE-RELATED"/>
    <property type="match status" value="1"/>
</dbReference>
<keyword evidence="3" id="KW-0964">Secreted</keyword>
<dbReference type="EMBL" id="JAMQYH010000002">
    <property type="protein sequence ID" value="KAJ1697531.1"/>
    <property type="molecule type" value="Genomic_DNA"/>
</dbReference>
<keyword evidence="5" id="KW-0378">Hydrolase</keyword>
<dbReference type="InterPro" id="IPR005199">
    <property type="entry name" value="Glyco_hydro_79"/>
</dbReference>
<dbReference type="GO" id="GO:0005765">
    <property type="term" value="C:lysosomal membrane"/>
    <property type="evidence" value="ECO:0007669"/>
    <property type="project" value="UniProtKB-SubCell"/>
</dbReference>
<dbReference type="PANTHER" id="PTHR14363:SF13">
    <property type="entry name" value="OS07G0598400 PROTEIN"/>
    <property type="match status" value="1"/>
</dbReference>
<evidence type="ECO:0000256" key="5">
    <source>
        <dbReference type="ARBA" id="ARBA00022801"/>
    </source>
</evidence>
<dbReference type="AlphaFoldDB" id="A0A9Q0CPA5"/>
<evidence type="ECO:0000256" key="9">
    <source>
        <dbReference type="ARBA" id="ARBA00023765"/>
    </source>
</evidence>
<sequence>MPVSLLFHRLRLCKIMASKPIGFLSLLLSSLILVIVVSPALADDVTVTVRAVTPIQQTDGNLVCATMDWWPKDKCNYGWCPWYNSSIINLDLNNTILYNAIDAFKNLRIRLGGSLQDQVIYGVGEHRKHCENFKSDPNGMFTFTSGCLTMRRWDELNTFFRKTGAIITFGLNALKGREKALDSTEYVGPWDSTNAHHFIRHTIAKGHKIDSWEFGNELCGGGVAAKVNATQYAQDLIKLKKIINRLYRRFSDQDKPKLLAPGGFFDMQWFIEMLQVSGPNVVDAVTHHIYNLGPGNDNNLMSRILDPFYLSQVANTYKNVEYVVKNYGPWSTPWIGESGGAFNSGGKDVSNSFVDGFWYLDQLGMVSVYGHSVFCRQALIGGNYALLDPITFVPNPDYYSALLWSKLMGRRVLQTTNDGSPYFRSYTHCSKNGQGVTSLFINYSNSTSSDVSFVGDYNIYSPSLYEEIGPREEYHLTPEGGNLKSRVMLLNGQPLKLTSDNQIPELKPLVVEGGKPLRIAPYSIAFIRYKNFNAPACA</sequence>
<evidence type="ECO:0000256" key="2">
    <source>
        <dbReference type="ARBA" id="ARBA00009800"/>
    </source>
</evidence>
<keyword evidence="6" id="KW-0472">Membrane</keyword>
<evidence type="ECO:0000256" key="6">
    <source>
        <dbReference type="ARBA" id="ARBA00023136"/>
    </source>
</evidence>
<evidence type="ECO:0000256" key="8">
    <source>
        <dbReference type="ARBA" id="ARBA00023228"/>
    </source>
</evidence>
<comment type="subcellular location">
    <subcellularLocation>
        <location evidence="9">Lysosome membrane</location>
        <topology evidence="9">Peripheral membrane protein</topology>
    </subcellularLocation>
    <subcellularLocation>
        <location evidence="1">Secreted</location>
    </subcellularLocation>
</comment>
<evidence type="ECO:0000313" key="13">
    <source>
        <dbReference type="Proteomes" id="UP001151287"/>
    </source>
</evidence>
<gene>
    <name evidence="12" type="ORF">LUZ63_006043</name>
</gene>
<reference evidence="12" key="1">
    <citation type="journal article" date="2022" name="Cell">
        <title>Repeat-based holocentromeres influence genome architecture and karyotype evolution.</title>
        <authorList>
            <person name="Hofstatter P.G."/>
            <person name="Thangavel G."/>
            <person name="Lux T."/>
            <person name="Neumann P."/>
            <person name="Vondrak T."/>
            <person name="Novak P."/>
            <person name="Zhang M."/>
            <person name="Costa L."/>
            <person name="Castellani M."/>
            <person name="Scott A."/>
            <person name="Toegelov H."/>
            <person name="Fuchs J."/>
            <person name="Mata-Sucre Y."/>
            <person name="Dias Y."/>
            <person name="Vanzela A.L.L."/>
            <person name="Huettel B."/>
            <person name="Almeida C.C.S."/>
            <person name="Simkova H."/>
            <person name="Souza G."/>
            <person name="Pedrosa-Harand A."/>
            <person name="Macas J."/>
            <person name="Mayer K.F.X."/>
            <person name="Houben A."/>
            <person name="Marques A."/>
        </authorList>
    </citation>
    <scope>NUCLEOTIDE SEQUENCE</scope>
    <source>
        <strain evidence="12">RhyBre1mFocal</strain>
    </source>
</reference>
<evidence type="ECO:0000256" key="10">
    <source>
        <dbReference type="ARBA" id="ARBA00055929"/>
    </source>
</evidence>
<evidence type="ECO:0000256" key="1">
    <source>
        <dbReference type="ARBA" id="ARBA00004613"/>
    </source>
</evidence>
<evidence type="ECO:0000313" key="12">
    <source>
        <dbReference type="EMBL" id="KAJ1697531.1"/>
    </source>
</evidence>
<dbReference type="InterPro" id="IPR017853">
    <property type="entry name" value="GH"/>
</dbReference>
<name>A0A9Q0CPA5_9POAL</name>
<dbReference type="FunFam" id="3.20.20.80:FF:000023">
    <property type="entry name" value="heparanase-like protein 3"/>
    <property type="match status" value="1"/>
</dbReference>